<evidence type="ECO:0000313" key="3">
    <source>
        <dbReference type="Proteomes" id="UP001597231"/>
    </source>
</evidence>
<evidence type="ECO:0000256" key="1">
    <source>
        <dbReference type="SAM" id="Coils"/>
    </source>
</evidence>
<keyword evidence="3" id="KW-1185">Reference proteome</keyword>
<comment type="caution">
    <text evidence="2">The sequence shown here is derived from an EMBL/GenBank/DDBJ whole genome shotgun (WGS) entry which is preliminary data.</text>
</comment>
<evidence type="ECO:0000313" key="2">
    <source>
        <dbReference type="EMBL" id="MFD1205720.1"/>
    </source>
</evidence>
<organism evidence="2 3">
    <name type="scientific">Sporosarcina contaminans</name>
    <dbReference type="NCBI Taxonomy" id="633403"/>
    <lineage>
        <taxon>Bacteria</taxon>
        <taxon>Bacillati</taxon>
        <taxon>Bacillota</taxon>
        <taxon>Bacilli</taxon>
        <taxon>Bacillales</taxon>
        <taxon>Caryophanaceae</taxon>
        <taxon>Sporosarcina</taxon>
    </lineage>
</organism>
<evidence type="ECO:0008006" key="4">
    <source>
        <dbReference type="Google" id="ProtNLM"/>
    </source>
</evidence>
<feature type="coiled-coil region" evidence="1">
    <location>
        <begin position="6"/>
        <end position="33"/>
    </location>
</feature>
<dbReference type="RefSeq" id="WP_381481005.1">
    <property type="nucleotide sequence ID" value="NZ_JBHTLT010000075.1"/>
</dbReference>
<dbReference type="EMBL" id="JBHTLT010000075">
    <property type="protein sequence ID" value="MFD1205720.1"/>
    <property type="molecule type" value="Genomic_DNA"/>
</dbReference>
<protein>
    <recommendedName>
        <fullName evidence="4">Phage protein</fullName>
    </recommendedName>
</protein>
<keyword evidence="1" id="KW-0175">Coiled coil</keyword>
<reference evidence="3" key="1">
    <citation type="journal article" date="2019" name="Int. J. Syst. Evol. Microbiol.">
        <title>The Global Catalogue of Microorganisms (GCM) 10K type strain sequencing project: providing services to taxonomists for standard genome sequencing and annotation.</title>
        <authorList>
            <consortium name="The Broad Institute Genomics Platform"/>
            <consortium name="The Broad Institute Genome Sequencing Center for Infectious Disease"/>
            <person name="Wu L."/>
            <person name="Ma J."/>
        </authorList>
    </citation>
    <scope>NUCLEOTIDE SEQUENCE [LARGE SCALE GENOMIC DNA]</scope>
    <source>
        <strain evidence="3">CCUG 53915</strain>
    </source>
</reference>
<sequence>MPFCKCESCKKEKIEAKKLAEEQQKKLLEKKRQLLFDFYDEDNWEKISEKELSIEDRLYLAVVLKGALSEYKLY</sequence>
<accession>A0ABW3TZ79</accession>
<dbReference type="Proteomes" id="UP001597231">
    <property type="component" value="Unassembled WGS sequence"/>
</dbReference>
<name>A0ABW3TZ79_9BACL</name>
<gene>
    <name evidence="2" type="ORF">ACFQ38_11475</name>
</gene>
<proteinExistence type="predicted"/>